<evidence type="ECO:0000313" key="2">
    <source>
        <dbReference type="EMBL" id="QHS92449.1"/>
    </source>
</evidence>
<accession>A0A6C0BLK0</accession>
<feature type="transmembrane region" description="Helical" evidence="1">
    <location>
        <begin position="35"/>
        <end position="53"/>
    </location>
</feature>
<keyword evidence="1" id="KW-0472">Membrane</keyword>
<organism evidence="2">
    <name type="scientific">viral metagenome</name>
    <dbReference type="NCBI Taxonomy" id="1070528"/>
    <lineage>
        <taxon>unclassified sequences</taxon>
        <taxon>metagenomes</taxon>
        <taxon>organismal metagenomes</taxon>
    </lineage>
</organism>
<feature type="transmembrane region" description="Helical" evidence="1">
    <location>
        <begin position="5"/>
        <end position="23"/>
    </location>
</feature>
<reference evidence="2" key="1">
    <citation type="journal article" date="2020" name="Nature">
        <title>Giant virus diversity and host interactions through global metagenomics.</title>
        <authorList>
            <person name="Schulz F."/>
            <person name="Roux S."/>
            <person name="Paez-Espino D."/>
            <person name="Jungbluth S."/>
            <person name="Walsh D.A."/>
            <person name="Denef V.J."/>
            <person name="McMahon K.D."/>
            <person name="Konstantinidis K.T."/>
            <person name="Eloe-Fadrosh E.A."/>
            <person name="Kyrpides N.C."/>
            <person name="Woyke T."/>
        </authorList>
    </citation>
    <scope>NUCLEOTIDE SEQUENCE</scope>
    <source>
        <strain evidence="2">GVMAG-M-3300014204-73</strain>
    </source>
</reference>
<name>A0A6C0BLK0_9ZZZZ</name>
<dbReference type="EMBL" id="MN739179">
    <property type="protein sequence ID" value="QHS92449.1"/>
    <property type="molecule type" value="Genomic_DNA"/>
</dbReference>
<protein>
    <submittedName>
        <fullName evidence="2">Uncharacterized protein</fullName>
    </submittedName>
</protein>
<keyword evidence="1" id="KW-1133">Transmembrane helix</keyword>
<sequence>MASYFTGLMIRVLILGSIVYLAASHVPNIPLTPQVRLLIALLVVVTYGCLDFLREVLITSKDKVCDAMC</sequence>
<proteinExistence type="predicted"/>
<evidence type="ECO:0000256" key="1">
    <source>
        <dbReference type="SAM" id="Phobius"/>
    </source>
</evidence>
<dbReference type="AlphaFoldDB" id="A0A6C0BLK0"/>
<keyword evidence="1" id="KW-0812">Transmembrane</keyword>